<keyword evidence="2" id="KW-1185">Reference proteome</keyword>
<dbReference type="EMBL" id="FNAG01000001">
    <property type="protein sequence ID" value="SDD22901.1"/>
    <property type="molecule type" value="Genomic_DNA"/>
</dbReference>
<gene>
    <name evidence="1" type="ORF">SAMN04488509_101829</name>
</gene>
<dbReference type="InterPro" id="IPR008018">
    <property type="entry name" value="Phage_tail_attach_FII"/>
</dbReference>
<dbReference type="GO" id="GO:0019068">
    <property type="term" value="P:virion assembly"/>
    <property type="evidence" value="ECO:0007669"/>
    <property type="project" value="InterPro"/>
</dbReference>
<dbReference type="Pfam" id="PF05354">
    <property type="entry name" value="Phage_attach"/>
    <property type="match status" value="1"/>
</dbReference>
<reference evidence="1 2" key="1">
    <citation type="submission" date="2016-10" db="EMBL/GenBank/DDBJ databases">
        <authorList>
            <person name="de Groot N.N."/>
        </authorList>
    </citation>
    <scope>NUCLEOTIDE SEQUENCE [LARGE SCALE GENOMIC DNA]</scope>
    <source>
        <strain evidence="1 2">DSM 16957</strain>
    </source>
</reference>
<dbReference type="AlphaFoldDB" id="A0A1G6T1N6"/>
<name>A0A1G6T1N6_9GAMM</name>
<evidence type="ECO:0000313" key="1">
    <source>
        <dbReference type="EMBL" id="SDD22901.1"/>
    </source>
</evidence>
<dbReference type="Proteomes" id="UP000199603">
    <property type="component" value="Unassembled WGS sequence"/>
</dbReference>
<accession>A0A1G6T1N6</accession>
<proteinExistence type="predicted"/>
<protein>
    <submittedName>
        <fullName evidence="1">Uncharacterized protein</fullName>
    </submittedName>
</protein>
<organism evidence="1 2">
    <name type="scientific">Aquimonas voraii</name>
    <dbReference type="NCBI Taxonomy" id="265719"/>
    <lineage>
        <taxon>Bacteria</taxon>
        <taxon>Pseudomonadati</taxon>
        <taxon>Pseudomonadota</taxon>
        <taxon>Gammaproteobacteria</taxon>
        <taxon>Lysobacterales</taxon>
        <taxon>Lysobacteraceae</taxon>
        <taxon>Aquimonas</taxon>
    </lineage>
</organism>
<dbReference type="STRING" id="265719.SAMN04488509_101829"/>
<evidence type="ECO:0000313" key="2">
    <source>
        <dbReference type="Proteomes" id="UP000199603"/>
    </source>
</evidence>
<dbReference type="RefSeq" id="WP_091239155.1">
    <property type="nucleotide sequence ID" value="NZ_FNAG01000001.1"/>
</dbReference>
<dbReference type="OrthoDB" id="6057882at2"/>
<sequence length="100" mass="10405">MGFVEQIFAAAARAGLLKTAVWQPADGSAPQTQAVGFSAPDTTLLDGLALGTDLEMSFPASAFVGIAVRDGVVIDGIAFQVRDLRAVGDGSERRARLSRL</sequence>